<feature type="non-terminal residue" evidence="1">
    <location>
        <position position="61"/>
    </location>
</feature>
<dbReference type="EMBL" id="CATQJA010000622">
    <property type="protein sequence ID" value="CAJ0562105.1"/>
    <property type="molecule type" value="Genomic_DNA"/>
</dbReference>
<dbReference type="Proteomes" id="UP001177023">
    <property type="component" value="Unassembled WGS sequence"/>
</dbReference>
<organism evidence="1 2">
    <name type="scientific">Mesorhabditis spiculigera</name>
    <dbReference type="NCBI Taxonomy" id="96644"/>
    <lineage>
        <taxon>Eukaryota</taxon>
        <taxon>Metazoa</taxon>
        <taxon>Ecdysozoa</taxon>
        <taxon>Nematoda</taxon>
        <taxon>Chromadorea</taxon>
        <taxon>Rhabditida</taxon>
        <taxon>Rhabditina</taxon>
        <taxon>Rhabditomorpha</taxon>
        <taxon>Rhabditoidea</taxon>
        <taxon>Rhabditidae</taxon>
        <taxon>Mesorhabditinae</taxon>
        <taxon>Mesorhabditis</taxon>
    </lineage>
</organism>
<gene>
    <name evidence="1" type="ORF">MSPICULIGERA_LOCUS2030</name>
</gene>
<reference evidence="1" key="1">
    <citation type="submission" date="2023-06" db="EMBL/GenBank/DDBJ databases">
        <authorList>
            <person name="Delattre M."/>
        </authorList>
    </citation>
    <scope>NUCLEOTIDE SEQUENCE</scope>
    <source>
        <strain evidence="1">AF72</strain>
    </source>
</reference>
<dbReference type="AlphaFoldDB" id="A0AA36C6L2"/>
<evidence type="ECO:0000313" key="1">
    <source>
        <dbReference type="EMBL" id="CAJ0562105.1"/>
    </source>
</evidence>
<evidence type="ECO:0000313" key="2">
    <source>
        <dbReference type="Proteomes" id="UP001177023"/>
    </source>
</evidence>
<name>A0AA36C6L2_9BILA</name>
<proteinExistence type="predicted"/>
<protein>
    <submittedName>
        <fullName evidence="1">Uncharacterized protein</fullName>
    </submittedName>
</protein>
<accession>A0AA36C6L2</accession>
<sequence length="61" mass="7061">MEGNKLLHCKYSAPAFQATPLYVANKRRVPYMMTRGVETPVGPSEFYANFINDRLEPKHKF</sequence>
<comment type="caution">
    <text evidence="1">The sequence shown here is derived from an EMBL/GenBank/DDBJ whole genome shotgun (WGS) entry which is preliminary data.</text>
</comment>
<keyword evidence="2" id="KW-1185">Reference proteome</keyword>